<name>A0ABS8T562_DATST</name>
<dbReference type="Proteomes" id="UP000823775">
    <property type="component" value="Unassembled WGS sequence"/>
</dbReference>
<reference evidence="1 2" key="1">
    <citation type="journal article" date="2021" name="BMC Genomics">
        <title>Datura genome reveals duplications of psychoactive alkaloid biosynthetic genes and high mutation rate following tissue culture.</title>
        <authorList>
            <person name="Rajewski A."/>
            <person name="Carter-House D."/>
            <person name="Stajich J."/>
            <person name="Litt A."/>
        </authorList>
    </citation>
    <scope>NUCLEOTIDE SEQUENCE [LARGE SCALE GENOMIC DNA]</scope>
    <source>
        <strain evidence="1">AR-01</strain>
    </source>
</reference>
<organism evidence="1 2">
    <name type="scientific">Datura stramonium</name>
    <name type="common">Jimsonweed</name>
    <name type="synonym">Common thornapple</name>
    <dbReference type="NCBI Taxonomy" id="4076"/>
    <lineage>
        <taxon>Eukaryota</taxon>
        <taxon>Viridiplantae</taxon>
        <taxon>Streptophyta</taxon>
        <taxon>Embryophyta</taxon>
        <taxon>Tracheophyta</taxon>
        <taxon>Spermatophyta</taxon>
        <taxon>Magnoliopsida</taxon>
        <taxon>eudicotyledons</taxon>
        <taxon>Gunneridae</taxon>
        <taxon>Pentapetalae</taxon>
        <taxon>asterids</taxon>
        <taxon>lamiids</taxon>
        <taxon>Solanales</taxon>
        <taxon>Solanaceae</taxon>
        <taxon>Solanoideae</taxon>
        <taxon>Datureae</taxon>
        <taxon>Datura</taxon>
    </lineage>
</organism>
<keyword evidence="2" id="KW-1185">Reference proteome</keyword>
<evidence type="ECO:0000313" key="2">
    <source>
        <dbReference type="Proteomes" id="UP000823775"/>
    </source>
</evidence>
<gene>
    <name evidence="1" type="ORF">HAX54_003326</name>
</gene>
<comment type="caution">
    <text evidence="1">The sequence shown here is derived from an EMBL/GenBank/DDBJ whole genome shotgun (WGS) entry which is preliminary data.</text>
</comment>
<proteinExistence type="predicted"/>
<accession>A0ABS8T562</accession>
<evidence type="ECO:0000313" key="1">
    <source>
        <dbReference type="EMBL" id="MCD7466522.1"/>
    </source>
</evidence>
<protein>
    <submittedName>
        <fullName evidence="1">Uncharacterized protein</fullName>
    </submittedName>
</protein>
<dbReference type="EMBL" id="JACEIK010001152">
    <property type="protein sequence ID" value="MCD7466522.1"/>
    <property type="molecule type" value="Genomic_DNA"/>
</dbReference>
<sequence length="117" mass="13661">MFFLQARVLEAGPEQETFFVDPLSEEEPNCLPMSFWDLCKSKLLSDISRLENPPILRISESEESKVDIYHPLISASRSFKFSEGDQGKSRHRLWNQTERRRMERGLGRLDGGTRDTW</sequence>